<keyword evidence="1" id="KW-0863">Zinc-finger</keyword>
<protein>
    <submittedName>
        <fullName evidence="4">Putative enspm-3 dr</fullName>
    </submittedName>
</protein>
<feature type="compositionally biased region" description="Polar residues" evidence="2">
    <location>
        <begin position="164"/>
        <end position="180"/>
    </location>
</feature>
<feature type="region of interest" description="Disordered" evidence="2">
    <location>
        <begin position="164"/>
        <end position="203"/>
    </location>
</feature>
<dbReference type="InterPro" id="IPR013087">
    <property type="entry name" value="Znf_C2H2_type"/>
</dbReference>
<feature type="domain" description="C2H2-type" evidence="3">
    <location>
        <begin position="32"/>
        <end position="62"/>
    </location>
</feature>
<evidence type="ECO:0000256" key="1">
    <source>
        <dbReference type="PROSITE-ProRule" id="PRU00042"/>
    </source>
</evidence>
<sequence>MYECSICKTVITGLSQFKKHATLHKNESNLHIQCPFQLCRRMFRKISSLYSHMSRMHSRQSTTTITFRALSLTCKIDTCIQVCRDAKTLMSHLKGHITEGKRVTCPFVACKRSFTNRSTFASHVSRCHGRSFWAHVAGTDRESVPTVQHDEGCALETESRSAQFPFSAVQSTSSETNSSDGLPMEGCSTAHEKSERGMTDYPEGYGHQHSQIVDAVGRFYLRLLSECLLPSRTVQLISEALFDLQSSSLDLMVDAVRQKLQEDGLNHDAVKAVISKMLESDVLTGLHNSSGIFRTSYTRTSYFKKRFSYVEPVAILLGQNRKKQAAHFHYVPLIETLKVLLKDKSVQRQFMTPDVSQPGVYKDFTDGSVFKSIPLFHDHPDALQLLLFQDAFEVVNPLGSAKKKHKILAVYMLLGNLYPWNRSRMHSIQLLLLCKEGDFSFFGQDKVFAPLIGDIRKLEAGCVMVEGGTPILGTVVAILGDNLGSHTVGGFTENFSKASYVCRFCLTKREKMFDKESLTGHLELRDPVNYNEAVKTLAVDNALAACQGIKFDSEFNRLKYFHVCAPGLPPCLGHDLFEGVVSYDLALYLNYIIKQCQWLSVEELNKRILLFKFKGADANDRPPDVSCGKKLSGHAVQNWNLLRFLPLFIFEKVCVDEPVWELVVMLIEIVQLVCAPQITMPMIMRLKDLIEDYLSQRIDLFPDAPLRPKHHYLLHYPYLITQFGPLIRLWTMRCESKHSFFRQCLRNAQNFKNVTLTLVEKHQLLQAYRSSSQLYQEQFIFESSFVFCPSLFSSEIQKAISEFGFQKKEVYCSYRTEYRGITYRKDMVLVLARNDSRLVFGHILFILLQDTTVCFLLRVMQSVVDPMTSVYNLLNKPSGPLKCVSLDNVLDWYPLEPYECRWSQYPVVVLKHSILDIV</sequence>
<keyword evidence="1" id="KW-0479">Metal-binding</keyword>
<name>A0A147BMD0_IXORI</name>
<dbReference type="EMBL" id="GEGO01003480">
    <property type="protein sequence ID" value="JAR91924.1"/>
    <property type="molecule type" value="Transcribed_RNA"/>
</dbReference>
<evidence type="ECO:0000259" key="3">
    <source>
        <dbReference type="PROSITE" id="PS50157"/>
    </source>
</evidence>
<proteinExistence type="predicted"/>
<feature type="domain" description="C2H2-type" evidence="3">
    <location>
        <begin position="2"/>
        <end position="29"/>
    </location>
</feature>
<evidence type="ECO:0000313" key="4">
    <source>
        <dbReference type="EMBL" id="JAR91924.1"/>
    </source>
</evidence>
<dbReference type="GO" id="GO:0008270">
    <property type="term" value="F:zinc ion binding"/>
    <property type="evidence" value="ECO:0007669"/>
    <property type="project" value="UniProtKB-KW"/>
</dbReference>
<evidence type="ECO:0000256" key="2">
    <source>
        <dbReference type="SAM" id="MobiDB-lite"/>
    </source>
</evidence>
<reference evidence="4" key="1">
    <citation type="journal article" date="2018" name="PLoS Negl. Trop. Dis.">
        <title>Sialome diversity of ticks revealed by RNAseq of single tick salivary glands.</title>
        <authorList>
            <person name="Perner J."/>
            <person name="Kropackova S."/>
            <person name="Kopacek P."/>
            <person name="Ribeiro J.M."/>
        </authorList>
    </citation>
    <scope>NUCLEOTIDE SEQUENCE</scope>
    <source>
        <strain evidence="4">Siblings of single egg batch collected in Ceske Budejovice</strain>
        <tissue evidence="4">Salivary glands</tissue>
    </source>
</reference>
<dbReference type="PANTHER" id="PTHR31912:SF35">
    <property type="entry name" value="C2H2-TYPE DOMAIN-CONTAINING PROTEIN"/>
    <property type="match status" value="1"/>
</dbReference>
<organism evidence="4">
    <name type="scientific">Ixodes ricinus</name>
    <name type="common">Common tick</name>
    <name type="synonym">Acarus ricinus</name>
    <dbReference type="NCBI Taxonomy" id="34613"/>
    <lineage>
        <taxon>Eukaryota</taxon>
        <taxon>Metazoa</taxon>
        <taxon>Ecdysozoa</taxon>
        <taxon>Arthropoda</taxon>
        <taxon>Chelicerata</taxon>
        <taxon>Arachnida</taxon>
        <taxon>Acari</taxon>
        <taxon>Parasitiformes</taxon>
        <taxon>Ixodida</taxon>
        <taxon>Ixodoidea</taxon>
        <taxon>Ixodidae</taxon>
        <taxon>Ixodinae</taxon>
        <taxon>Ixodes</taxon>
    </lineage>
</organism>
<dbReference type="PANTHER" id="PTHR31912">
    <property type="entry name" value="IP13529P"/>
    <property type="match status" value="1"/>
</dbReference>
<keyword evidence="1" id="KW-0862">Zinc</keyword>
<dbReference type="Gene3D" id="3.30.160.60">
    <property type="entry name" value="Classic Zinc Finger"/>
    <property type="match status" value="1"/>
</dbReference>
<dbReference type="PROSITE" id="PS00028">
    <property type="entry name" value="ZINC_FINGER_C2H2_1"/>
    <property type="match status" value="3"/>
</dbReference>
<accession>A0A147BMD0</accession>
<dbReference type="PROSITE" id="PS50157">
    <property type="entry name" value="ZINC_FINGER_C2H2_2"/>
    <property type="match status" value="2"/>
</dbReference>
<dbReference type="SMART" id="SM00355">
    <property type="entry name" value="ZnF_C2H2"/>
    <property type="match status" value="4"/>
</dbReference>
<dbReference type="AlphaFoldDB" id="A0A147BMD0"/>